<evidence type="ECO:0000256" key="4">
    <source>
        <dbReference type="ARBA" id="ARBA00022989"/>
    </source>
</evidence>
<keyword evidence="4 6" id="KW-1133">Transmembrane helix</keyword>
<keyword evidence="3 6" id="KW-0812">Transmembrane</keyword>
<evidence type="ECO:0000256" key="5">
    <source>
        <dbReference type="ARBA" id="ARBA00023136"/>
    </source>
</evidence>
<keyword evidence="5 6" id="KW-0472">Membrane</keyword>
<proteinExistence type="predicted"/>
<evidence type="ECO:0000256" key="6">
    <source>
        <dbReference type="SAM" id="Phobius"/>
    </source>
</evidence>
<accession>A0ABV8NY51</accession>
<evidence type="ECO:0000313" key="7">
    <source>
        <dbReference type="EMBL" id="MFC4201874.1"/>
    </source>
</evidence>
<keyword evidence="8" id="KW-1185">Reference proteome</keyword>
<dbReference type="InterPro" id="IPR005598">
    <property type="entry name" value="ATP_synth_I"/>
</dbReference>
<evidence type="ECO:0000256" key="2">
    <source>
        <dbReference type="ARBA" id="ARBA00022475"/>
    </source>
</evidence>
<comment type="subcellular location">
    <subcellularLocation>
        <location evidence="1">Cell membrane</location>
        <topology evidence="1">Multi-pass membrane protein</topology>
    </subcellularLocation>
</comment>
<feature type="transmembrane region" description="Helical" evidence="6">
    <location>
        <begin position="12"/>
        <end position="31"/>
    </location>
</feature>
<name>A0ABV8NY51_9BURK</name>
<feature type="transmembrane region" description="Helical" evidence="6">
    <location>
        <begin position="71"/>
        <end position="91"/>
    </location>
</feature>
<comment type="caution">
    <text evidence="7">The sequence shown here is derived from an EMBL/GenBank/DDBJ whole genome shotgun (WGS) entry which is preliminary data.</text>
</comment>
<protein>
    <submittedName>
        <fullName evidence="7">ATP synthase subunit I</fullName>
    </submittedName>
</protein>
<dbReference type="Pfam" id="PF03899">
    <property type="entry name" value="ATP-synt_I"/>
    <property type="match status" value="1"/>
</dbReference>
<organism evidence="7 8">
    <name type="scientific">Candidimonas humi</name>
    <dbReference type="NCBI Taxonomy" id="683355"/>
    <lineage>
        <taxon>Bacteria</taxon>
        <taxon>Pseudomonadati</taxon>
        <taxon>Pseudomonadota</taxon>
        <taxon>Betaproteobacteria</taxon>
        <taxon>Burkholderiales</taxon>
        <taxon>Alcaligenaceae</taxon>
        <taxon>Candidimonas</taxon>
    </lineage>
</organism>
<evidence type="ECO:0000313" key="8">
    <source>
        <dbReference type="Proteomes" id="UP001595848"/>
    </source>
</evidence>
<sequence length="124" mass="12890">MVIGAGRGVVRTLLAQAVMGLLAVAVSWAVAGPAAGWSALIGAGAYFAPNALFAARLLLGLYGPGNASPLTFFLGEAFKLGATLLLLALAARWGRGWLVWPALLAGLVCVLKGYVLLFVWRRPL</sequence>
<evidence type="ECO:0000256" key="3">
    <source>
        <dbReference type="ARBA" id="ARBA00022692"/>
    </source>
</evidence>
<dbReference type="EMBL" id="JBHSBV010000004">
    <property type="protein sequence ID" value="MFC4201874.1"/>
    <property type="molecule type" value="Genomic_DNA"/>
</dbReference>
<dbReference type="Proteomes" id="UP001595848">
    <property type="component" value="Unassembled WGS sequence"/>
</dbReference>
<feature type="transmembrane region" description="Helical" evidence="6">
    <location>
        <begin position="97"/>
        <end position="120"/>
    </location>
</feature>
<keyword evidence="2" id="KW-1003">Cell membrane</keyword>
<feature type="transmembrane region" description="Helical" evidence="6">
    <location>
        <begin position="37"/>
        <end position="59"/>
    </location>
</feature>
<dbReference type="RefSeq" id="WP_376810965.1">
    <property type="nucleotide sequence ID" value="NZ_JAHTBN010000004.1"/>
</dbReference>
<evidence type="ECO:0000256" key="1">
    <source>
        <dbReference type="ARBA" id="ARBA00004651"/>
    </source>
</evidence>
<gene>
    <name evidence="7" type="ORF">ACFOY1_13015</name>
</gene>
<reference evidence="8" key="1">
    <citation type="journal article" date="2019" name="Int. J. Syst. Evol. Microbiol.">
        <title>The Global Catalogue of Microorganisms (GCM) 10K type strain sequencing project: providing services to taxonomists for standard genome sequencing and annotation.</title>
        <authorList>
            <consortium name="The Broad Institute Genomics Platform"/>
            <consortium name="The Broad Institute Genome Sequencing Center for Infectious Disease"/>
            <person name="Wu L."/>
            <person name="Ma J."/>
        </authorList>
    </citation>
    <scope>NUCLEOTIDE SEQUENCE [LARGE SCALE GENOMIC DNA]</scope>
    <source>
        <strain evidence="8">LMG 24813</strain>
    </source>
</reference>